<sequence>MSRDAIPVLWLCGPPGVGKTAVGWELYSRCARAGTGTAYVDIDQLGMCSPESASDPGRHRMKARNLGALVANFGQSGARRVIVSGVVDAERGPPLDQLPGAAVTVCRLRAGRGDLKRRLEARGSQGDDAAEDALRESDALDAGDFADLCIDTSGLPVAEVARLVRERTGGWPLFTGPGRASAGTRPDGHPVTAADGRILWLCGATGVGKSTVGFEVYQKALRAGHAAAYVDVGQLGFCGPVMADDPGNHRVKARNLAALWQTFRAAGARRLIVVGPVEDEDTIRTYAGELPAATLTLCRLRASRDRLAERILQRGQGGSWAQPGDPLKGRSTAHLLRVADRAAAEADVLERAAIGDLSVDTDRRTVEEVADAVVARTGWTSAAGRAGHTGAARKSR</sequence>
<dbReference type="EMBL" id="CP048882">
    <property type="protein sequence ID" value="QPP08432.1"/>
    <property type="molecule type" value="Genomic_DNA"/>
</dbReference>
<name>A0A7T1T8M6_9ACTN</name>
<dbReference type="AlphaFoldDB" id="A0A7T1T8M6"/>
<dbReference type="SUPFAM" id="SSF52540">
    <property type="entry name" value="P-loop containing nucleoside triphosphate hydrolases"/>
    <property type="match status" value="2"/>
</dbReference>
<evidence type="ECO:0000313" key="2">
    <source>
        <dbReference type="Proteomes" id="UP000595046"/>
    </source>
</evidence>
<evidence type="ECO:0000313" key="1">
    <source>
        <dbReference type="EMBL" id="QPP08432.1"/>
    </source>
</evidence>
<dbReference type="Proteomes" id="UP000595046">
    <property type="component" value="Chromosome"/>
</dbReference>
<reference evidence="2" key="1">
    <citation type="submission" date="2020-02" db="EMBL/GenBank/DDBJ databases">
        <title>Streptomyces sp. ASO4wet.</title>
        <authorList>
            <person name="Risdian C."/>
            <person name="Landwehr W."/>
            <person name="Schupp P."/>
            <person name="Wink J."/>
        </authorList>
    </citation>
    <scope>NUCLEOTIDE SEQUENCE [LARGE SCALE GENOMIC DNA]</scope>
    <source>
        <strain evidence="2">ASO4wet</strain>
    </source>
</reference>
<accession>A0A7T1T8M6</accession>
<dbReference type="InterPro" id="IPR027417">
    <property type="entry name" value="P-loop_NTPase"/>
</dbReference>
<dbReference type="Pfam" id="PF13238">
    <property type="entry name" value="AAA_18"/>
    <property type="match status" value="1"/>
</dbReference>
<dbReference type="KEGG" id="sbat:G4Z16_20800"/>
<protein>
    <submittedName>
        <fullName evidence="1">AAA family ATPase</fullName>
    </submittedName>
</protein>
<proteinExistence type="predicted"/>
<gene>
    <name evidence="1" type="ORF">G4Z16_20800</name>
</gene>
<keyword evidence="2" id="KW-1185">Reference proteome</keyword>
<organism evidence="1 2">
    <name type="scientific">Streptomyces bathyalis</name>
    <dbReference type="NCBI Taxonomy" id="2710756"/>
    <lineage>
        <taxon>Bacteria</taxon>
        <taxon>Bacillati</taxon>
        <taxon>Actinomycetota</taxon>
        <taxon>Actinomycetes</taxon>
        <taxon>Kitasatosporales</taxon>
        <taxon>Streptomycetaceae</taxon>
        <taxon>Streptomyces</taxon>
    </lineage>
</organism>
<dbReference type="Gene3D" id="3.40.50.300">
    <property type="entry name" value="P-loop containing nucleotide triphosphate hydrolases"/>
    <property type="match status" value="2"/>
</dbReference>
<dbReference type="RefSeq" id="WP_197352226.1">
    <property type="nucleotide sequence ID" value="NZ_CP048882.1"/>
</dbReference>